<name>A0ABU0NFV0_STRRH</name>
<keyword evidence="2" id="KW-1185">Reference proteome</keyword>
<organism evidence="1 2">
    <name type="scientific">Streptomyces rishiriensis</name>
    <dbReference type="NCBI Taxonomy" id="68264"/>
    <lineage>
        <taxon>Bacteria</taxon>
        <taxon>Bacillati</taxon>
        <taxon>Actinomycetota</taxon>
        <taxon>Actinomycetes</taxon>
        <taxon>Kitasatosporales</taxon>
        <taxon>Streptomycetaceae</taxon>
        <taxon>Streptomyces</taxon>
    </lineage>
</organism>
<gene>
    <name evidence="1" type="ORF">QF030_000098</name>
</gene>
<reference evidence="1 2" key="1">
    <citation type="submission" date="2023-07" db="EMBL/GenBank/DDBJ databases">
        <title>Comparative genomics of wheat-associated soil bacteria to identify genetic determinants of phenazine resistance.</title>
        <authorList>
            <person name="Mouncey N."/>
        </authorList>
    </citation>
    <scope>NUCLEOTIDE SEQUENCE [LARGE SCALE GENOMIC DNA]</scope>
    <source>
        <strain evidence="1 2">B2I6</strain>
    </source>
</reference>
<accession>A0ABU0NFV0</accession>
<dbReference type="EMBL" id="JAUSWV010000001">
    <property type="protein sequence ID" value="MDQ0577920.1"/>
    <property type="molecule type" value="Genomic_DNA"/>
</dbReference>
<evidence type="ECO:0000313" key="1">
    <source>
        <dbReference type="EMBL" id="MDQ0577920.1"/>
    </source>
</evidence>
<dbReference type="Proteomes" id="UP001230654">
    <property type="component" value="Unassembled WGS sequence"/>
</dbReference>
<evidence type="ECO:0000313" key="2">
    <source>
        <dbReference type="Proteomes" id="UP001230654"/>
    </source>
</evidence>
<protein>
    <submittedName>
        <fullName evidence="1">Uncharacterized protein</fullName>
    </submittedName>
</protein>
<sequence>MSAAPQRPELRFPPVENGLDYLVDVTNRLATAPGVDPTPRDLKYAVRSLQDATETLLKARLQQEHWALVVAKPDGATRAAFARGDFLSCTLAEAMGRLQKIAEVKLPPKGVAAVKRLARDRNALAHWGLTTNAAAIESRAAAVLDFLLIFLDAELLPGLDAADTAAAETTMNVVRSQLRGITAYVDKRTKDIRAGLAPLTAVTVECPECAQPALVAGGGQPACRFCLLAWQDPAGAALDYAWIVRGQTPDDRVEGLRPVQVCPTCDEEALVLEAATVEAVPDTVRLCLGCGTDHTDTELHACEGSCGLLLPADFPGSLCDNCTTAAWERF</sequence>
<comment type="caution">
    <text evidence="1">The sequence shown here is derived from an EMBL/GenBank/DDBJ whole genome shotgun (WGS) entry which is preliminary data.</text>
</comment>
<proteinExistence type="predicted"/>
<dbReference type="RefSeq" id="WP_307160647.1">
    <property type="nucleotide sequence ID" value="NZ_JAUSWV010000001.1"/>
</dbReference>